<dbReference type="KEGG" id="bxe:Bxe_B1740"/>
<name>Q13NW3_PARXL</name>
<sequence>MHAGTDGRSLRACKAASNQIDQLESNEHVKFTCGRPLASGLACVPRLPVVPVGANQVWSLAGTACAEMAGLPGMDSPCQEYRFPGGHADNLRHEQRWVIHGYAAGITLQRVSRAYPYASFSCPVQSTF</sequence>
<keyword evidence="2" id="KW-1185">Reference proteome</keyword>
<evidence type="ECO:0000313" key="2">
    <source>
        <dbReference type="Proteomes" id="UP000001817"/>
    </source>
</evidence>
<dbReference type="Proteomes" id="UP000001817">
    <property type="component" value="Chromosome 2"/>
</dbReference>
<organism evidence="1 2">
    <name type="scientific">Paraburkholderia xenovorans (strain LB400)</name>
    <dbReference type="NCBI Taxonomy" id="266265"/>
    <lineage>
        <taxon>Bacteria</taxon>
        <taxon>Pseudomonadati</taxon>
        <taxon>Pseudomonadota</taxon>
        <taxon>Betaproteobacteria</taxon>
        <taxon>Burkholderiales</taxon>
        <taxon>Burkholderiaceae</taxon>
        <taxon>Paraburkholderia</taxon>
    </lineage>
</organism>
<reference evidence="1 2" key="1">
    <citation type="journal article" date="2006" name="Proc. Natl. Acad. Sci. U.S.A.">
        <title>Burkholderia xenovorans LB400 harbors a multi-replicon, 9.73-Mbp genome shaped for versatility.</title>
        <authorList>
            <person name="Chain P.S."/>
            <person name="Denef V.J."/>
            <person name="Konstantinidis K.T."/>
            <person name="Vergez L.M."/>
            <person name="Agullo L."/>
            <person name="Reyes V.L."/>
            <person name="Hauser L."/>
            <person name="Cordova M."/>
            <person name="Gomez L."/>
            <person name="Gonzalez M."/>
            <person name="Land M."/>
            <person name="Lao V."/>
            <person name="Larimer F."/>
            <person name="LiPuma J.J."/>
            <person name="Mahenthiralingam E."/>
            <person name="Malfatti S.A."/>
            <person name="Marx C.J."/>
            <person name="Parnell J.J."/>
            <person name="Ramette A."/>
            <person name="Richardson P."/>
            <person name="Seeger M."/>
            <person name="Smith D."/>
            <person name="Spilker T."/>
            <person name="Sul W.J."/>
            <person name="Tsoi T.V."/>
            <person name="Ulrich L.E."/>
            <person name="Zhulin I.B."/>
            <person name="Tiedje J.M."/>
        </authorList>
    </citation>
    <scope>NUCLEOTIDE SEQUENCE [LARGE SCALE GENOMIC DNA]</scope>
    <source>
        <strain evidence="1 2">LB400</strain>
    </source>
</reference>
<accession>Q13NW3</accession>
<gene>
    <name evidence="1" type="ORF">Bxe_B1740</name>
</gene>
<dbReference type="EMBL" id="CP000271">
    <property type="protein sequence ID" value="ABE34226.1"/>
    <property type="molecule type" value="Genomic_DNA"/>
</dbReference>
<protein>
    <submittedName>
        <fullName evidence="1">Uncharacterized protein</fullName>
    </submittedName>
</protein>
<proteinExistence type="predicted"/>
<evidence type="ECO:0000313" key="1">
    <source>
        <dbReference type="EMBL" id="ABE34226.1"/>
    </source>
</evidence>
<dbReference type="AlphaFoldDB" id="Q13NW3"/>